<dbReference type="Proteomes" id="UP000319349">
    <property type="component" value="Chromosome"/>
</dbReference>
<name>A0A514EBU1_9XANT</name>
<sequence length="116" mass="12119">MPFQSLSRVEAMSCDDLTSAQHASPAPLHLVADLAASGMPVAARRQPGSALRQLEMLAQDELRQMLGRRGPVAQSDSIADLIWAGLAWDMGLNGATIAAAGTPVPMPGYAALADHD</sequence>
<organism evidence="1 2">
    <name type="scientific">Xanthomonas cerealis pv. cerealis</name>
    <dbReference type="NCBI Taxonomy" id="152263"/>
    <lineage>
        <taxon>Bacteria</taxon>
        <taxon>Pseudomonadati</taxon>
        <taxon>Pseudomonadota</taxon>
        <taxon>Gammaproteobacteria</taxon>
        <taxon>Lysobacterales</taxon>
        <taxon>Lysobacteraceae</taxon>
        <taxon>Xanthomonas</taxon>
        <taxon>Xanthomonas translucens group</taxon>
        <taxon>Xanthomonas cerealis</taxon>
    </lineage>
</organism>
<keyword evidence="2" id="KW-1185">Reference proteome</keyword>
<reference evidence="1 2" key="1">
    <citation type="submission" date="2019-03" db="EMBL/GenBank/DDBJ databases">
        <title>Tal1 in Xanthomonas translucens pv. cerealis Contributes to Virulence in Bacterial Leaf Streak of Wheat.</title>
        <authorList>
            <person name="Shah S.M.A."/>
            <person name="Haq F."/>
            <person name="Ma W."/>
            <person name="Xu X."/>
            <person name="Wang S."/>
            <person name="Xu Z."/>
            <person name="Zou L."/>
            <person name="Zhu B."/>
            <person name="Chen G."/>
        </authorList>
    </citation>
    <scope>NUCLEOTIDE SEQUENCE [LARGE SCALE GENOMIC DNA]</scope>
    <source>
        <strain evidence="1 2">01</strain>
    </source>
</reference>
<dbReference type="AlphaFoldDB" id="A0A514EBU1"/>
<evidence type="ECO:0000313" key="1">
    <source>
        <dbReference type="EMBL" id="QDI03509.1"/>
    </source>
</evidence>
<gene>
    <name evidence="1" type="ORF">E4A48_07205</name>
</gene>
<protein>
    <submittedName>
        <fullName evidence="1">Uncharacterized protein</fullName>
    </submittedName>
</protein>
<proteinExistence type="predicted"/>
<dbReference type="EMBL" id="CP038228">
    <property type="protein sequence ID" value="QDI03509.1"/>
    <property type="molecule type" value="Genomic_DNA"/>
</dbReference>
<evidence type="ECO:0000313" key="2">
    <source>
        <dbReference type="Proteomes" id="UP000319349"/>
    </source>
</evidence>
<accession>A0A514EBU1</accession>